<dbReference type="GO" id="GO:0031405">
    <property type="term" value="F:lipoic acid binding"/>
    <property type="evidence" value="ECO:0007669"/>
    <property type="project" value="TreeGrafter"/>
</dbReference>
<feature type="compositionally biased region" description="Basic and acidic residues" evidence="10">
    <location>
        <begin position="87"/>
        <end position="100"/>
    </location>
</feature>
<dbReference type="InterPro" id="IPR000089">
    <property type="entry name" value="Biotin_lipoyl"/>
</dbReference>
<evidence type="ECO:0000256" key="3">
    <source>
        <dbReference type="ARBA" id="ARBA00022679"/>
    </source>
</evidence>
<dbReference type="InterPro" id="IPR004167">
    <property type="entry name" value="PSBD"/>
</dbReference>
<dbReference type="InterPro" id="IPR006256">
    <property type="entry name" value="AcTrfase_Pyrv_DH_cplx"/>
</dbReference>
<dbReference type="InterPro" id="IPR003016">
    <property type="entry name" value="2-oxoA_DH_lipoyl-BS"/>
</dbReference>
<dbReference type="Proteomes" id="UP000028640">
    <property type="component" value="Unassembled WGS sequence"/>
</dbReference>
<dbReference type="CDD" id="cd06849">
    <property type="entry name" value="lipoyl_domain"/>
    <property type="match status" value="3"/>
</dbReference>
<dbReference type="OrthoDB" id="9805770at2"/>
<dbReference type="SUPFAM" id="SSF51230">
    <property type="entry name" value="Single hybrid motif"/>
    <property type="match status" value="3"/>
</dbReference>
<feature type="region of interest" description="Disordered" evidence="10">
    <location>
        <begin position="85"/>
        <end position="114"/>
    </location>
</feature>
<evidence type="ECO:0000259" key="11">
    <source>
        <dbReference type="PROSITE" id="PS50968"/>
    </source>
</evidence>
<dbReference type="PROSITE" id="PS51826">
    <property type="entry name" value="PSBD"/>
    <property type="match status" value="1"/>
</dbReference>
<evidence type="ECO:0000256" key="9">
    <source>
        <dbReference type="RuleBase" id="RU361137"/>
    </source>
</evidence>
<dbReference type="EMBL" id="JMPJ01000017">
    <property type="protein sequence ID" value="KFC85823.1"/>
    <property type="molecule type" value="Genomic_DNA"/>
</dbReference>
<reference evidence="13 14" key="1">
    <citation type="submission" date="2014-05" db="EMBL/GenBank/DDBJ databases">
        <title>ATOL: Assembling a taxonomically balanced genome-scale reconstruction of the evolutionary history of the Enterobacteriaceae.</title>
        <authorList>
            <person name="Plunkett G.III."/>
            <person name="Neeno-Eckwall E.C."/>
            <person name="Glasner J.D."/>
            <person name="Perna N.T."/>
        </authorList>
    </citation>
    <scope>NUCLEOTIDE SEQUENCE [LARGE SCALE GENOMIC DNA]</scope>
    <source>
        <strain evidence="13 14">ATCC 33852</strain>
    </source>
</reference>
<keyword evidence="6 9" id="KW-0012">Acyltransferase</keyword>
<evidence type="ECO:0000313" key="13">
    <source>
        <dbReference type="EMBL" id="KFC85823.1"/>
    </source>
</evidence>
<dbReference type="PANTHER" id="PTHR43178:SF2">
    <property type="entry name" value="DIHYDROLIPOYLLYSINE-RESIDUE ACETYLTRANSFERASE COMPONENT OF PYRUVATE DEHYDROGENASE COMPLEX"/>
    <property type="match status" value="1"/>
</dbReference>
<dbReference type="PROSITE" id="PS00189">
    <property type="entry name" value="LIPOYL"/>
    <property type="match status" value="3"/>
</dbReference>
<dbReference type="PANTHER" id="PTHR43178">
    <property type="entry name" value="DIHYDROLIPOAMIDE ACETYLTRANSFERASE COMPONENT OF PYRUVATE DEHYDROGENASE COMPLEX"/>
    <property type="match status" value="1"/>
</dbReference>
<evidence type="ECO:0000313" key="14">
    <source>
        <dbReference type="Proteomes" id="UP000028640"/>
    </source>
</evidence>
<evidence type="ECO:0000256" key="5">
    <source>
        <dbReference type="ARBA" id="ARBA00022823"/>
    </source>
</evidence>
<organism evidence="13 14">
    <name type="scientific">Ewingella americana (strain ATCC 33852 / DSM 4580 / CCUG 14506 / JCM 5911 / LMG 7869 / NCTC 12157 / CDC 1468-78)</name>
    <dbReference type="NCBI Taxonomy" id="910964"/>
    <lineage>
        <taxon>Bacteria</taxon>
        <taxon>Pseudomonadati</taxon>
        <taxon>Pseudomonadota</taxon>
        <taxon>Gammaproteobacteria</taxon>
        <taxon>Enterobacterales</taxon>
        <taxon>Yersiniaceae</taxon>
        <taxon>Ewingella</taxon>
    </lineage>
</organism>
<dbReference type="Gene3D" id="2.40.50.100">
    <property type="match status" value="3"/>
</dbReference>
<gene>
    <name evidence="13" type="primary">aceF</name>
    <name evidence="13" type="ORF">GEAM_0299</name>
</gene>
<keyword evidence="14" id="KW-1185">Reference proteome</keyword>
<dbReference type="GO" id="GO:0006086">
    <property type="term" value="P:pyruvate decarboxylation to acetyl-CoA"/>
    <property type="evidence" value="ECO:0007669"/>
    <property type="project" value="UniProtKB-UniRule"/>
</dbReference>
<dbReference type="AlphaFoldDB" id="A0A085GQ28"/>
<comment type="cofactor">
    <cofactor evidence="9">
        <name>(R)-lipoate</name>
        <dbReference type="ChEBI" id="CHEBI:83088"/>
    </cofactor>
    <text evidence="9">Binds 3 lipoyl cofactors covalently.</text>
</comment>
<dbReference type="Gene3D" id="3.30.559.10">
    <property type="entry name" value="Chloramphenicol acetyltransferase-like domain"/>
    <property type="match status" value="1"/>
</dbReference>
<dbReference type="InterPro" id="IPR023213">
    <property type="entry name" value="CAT-like_dom_sf"/>
</dbReference>
<dbReference type="FunFam" id="3.30.559.10:FF:000004">
    <property type="entry name" value="Acetyltransferase component of pyruvate dehydrogenase complex"/>
    <property type="match status" value="1"/>
</dbReference>
<evidence type="ECO:0000256" key="8">
    <source>
        <dbReference type="ARBA" id="ARBA00048370"/>
    </source>
</evidence>
<protein>
    <recommendedName>
        <fullName evidence="9">Acetyltransferase component of pyruvate dehydrogenase complex</fullName>
        <ecNumber evidence="9">2.3.1.12</ecNumber>
    </recommendedName>
</protein>
<feature type="domain" description="Lipoyl-binding" evidence="11">
    <location>
        <begin position="108"/>
        <end position="181"/>
    </location>
</feature>
<feature type="domain" description="Peripheral subunit-binding (PSBD)" evidence="12">
    <location>
        <begin position="328"/>
        <end position="365"/>
    </location>
</feature>
<dbReference type="Pfam" id="PF02817">
    <property type="entry name" value="E3_binding"/>
    <property type="match status" value="1"/>
</dbReference>
<evidence type="ECO:0000259" key="12">
    <source>
        <dbReference type="PROSITE" id="PS51826"/>
    </source>
</evidence>
<dbReference type="PROSITE" id="PS50968">
    <property type="entry name" value="BIOTINYL_LIPOYL"/>
    <property type="match status" value="3"/>
</dbReference>
<dbReference type="GeneID" id="78380870"/>
<comment type="catalytic activity">
    <reaction evidence="8 9">
        <text>N(6)-[(R)-dihydrolipoyl]-L-lysyl-[protein] + acetyl-CoA = N(6)-[(R)-S(8)-acetyldihydrolipoyl]-L-lysyl-[protein] + CoA</text>
        <dbReference type="Rhea" id="RHEA:17017"/>
        <dbReference type="Rhea" id="RHEA-COMP:10475"/>
        <dbReference type="Rhea" id="RHEA-COMP:10478"/>
        <dbReference type="ChEBI" id="CHEBI:57287"/>
        <dbReference type="ChEBI" id="CHEBI:57288"/>
        <dbReference type="ChEBI" id="CHEBI:83100"/>
        <dbReference type="ChEBI" id="CHEBI:83111"/>
        <dbReference type="EC" id="2.3.1.12"/>
    </reaction>
</comment>
<dbReference type="EC" id="2.3.1.12" evidence="9"/>
<dbReference type="InterPro" id="IPR001078">
    <property type="entry name" value="2-oxoacid_DH_actylTfrase"/>
</dbReference>
<comment type="function">
    <text evidence="7">The pyruvate dehydrogenase complex catalyzes the overall conversion of pyruvate to acetyl-CoA and CO(2). It contains multiple copies of three enzymatic components: pyruvate dehydrogenase (E1), dihydrolipoamide acetyltransferase (E2) and lipoamide dehydrogenase (E3).</text>
</comment>
<evidence type="ECO:0000256" key="1">
    <source>
        <dbReference type="ARBA" id="ARBA00007317"/>
    </source>
</evidence>
<comment type="subunit">
    <text evidence="2 9">Forms a 24-polypeptide structural core with octahedral symmetry.</text>
</comment>
<dbReference type="FunFam" id="2.40.50.100:FF:000009">
    <property type="entry name" value="Acetyltransferase component of pyruvate dehydrogenase complex"/>
    <property type="match status" value="3"/>
</dbReference>
<sequence length="631" mass="66450">MAIEINVPDIGADAVEVTEIMVKVGDKVEAEQSLITVEGDKASMEVPSPQAGVVKEIKVAVGDSVETGKLIMIFDSAEGAADAAPAKAEEKAAPKTEEKPTAAASSESKEVSVPDIGGDEVEVTEIMVKVGDKVEAEQSLITVEGDKASMEVPAPFAGTVKEIKIAAGDKVSTGSLIMVFEVAGSGSAAPAKEEAKSEAAPAAPAASGSKEVNVPDIGGDEVEVTEIMVKVGDKVTAEQSLITVEGDKASMEVPAPFAGTVKEIKIAAGDKVSTGSLIMVFEVEGAAPAPAAKKEEAAAPAKQEQKAAAPAAKAESKGEFAENDAYVHATPVIRRLAREFGVNLAKVKGTGRKGRILREDVQTYVKEAVKRAEAAPAAATGGGLPGMLPWPKVDFSKFGEIEEVELGRIQKISGANLSRNWVMIPHVTHFDKTDITELEAFRKQQNDEAAKRKLDVKFTPVVFIMKAVAAALEQMPRFNSSLSEDGQKLTLKKYINIGVAVDTPNGLVVPVFKDVNKKGIAELSRELMAISKKARDGKLTAGEMQGGCFTISSLGGIGTTHFAPIVNAPEVAILGVSKSAMEPVWNGKEFTPRLMMPMSLSFDHRVIDGADGARFITIINNVLSDIRRLVM</sequence>
<keyword evidence="13" id="KW-0670">Pyruvate</keyword>
<feature type="region of interest" description="Disordered" evidence="10">
    <location>
        <begin position="292"/>
        <end position="315"/>
    </location>
</feature>
<evidence type="ECO:0000256" key="10">
    <source>
        <dbReference type="SAM" id="MobiDB-lite"/>
    </source>
</evidence>
<proteinExistence type="inferred from homology"/>
<evidence type="ECO:0000256" key="4">
    <source>
        <dbReference type="ARBA" id="ARBA00022737"/>
    </source>
</evidence>
<evidence type="ECO:0000256" key="2">
    <source>
        <dbReference type="ARBA" id="ARBA00011484"/>
    </source>
</evidence>
<keyword evidence="4" id="KW-0677">Repeat</keyword>
<dbReference type="NCBIfam" id="NF008814">
    <property type="entry name" value="PRK11854.1"/>
    <property type="match status" value="1"/>
</dbReference>
<feature type="region of interest" description="Disordered" evidence="10">
    <location>
        <begin position="193"/>
        <end position="216"/>
    </location>
</feature>
<accession>A0A085GQ28</accession>
<evidence type="ECO:0000256" key="6">
    <source>
        <dbReference type="ARBA" id="ARBA00023315"/>
    </source>
</evidence>
<dbReference type="SUPFAM" id="SSF52777">
    <property type="entry name" value="CoA-dependent acyltransferases"/>
    <property type="match status" value="1"/>
</dbReference>
<dbReference type="InterPro" id="IPR011053">
    <property type="entry name" value="Single_hybrid_motif"/>
</dbReference>
<dbReference type="STRING" id="910964.GEAM_0299"/>
<feature type="domain" description="Lipoyl-binding" evidence="11">
    <location>
        <begin position="2"/>
        <end position="75"/>
    </location>
</feature>
<dbReference type="InterPro" id="IPR036625">
    <property type="entry name" value="E3-bd_dom_sf"/>
</dbReference>
<dbReference type="eggNOG" id="COG0508">
    <property type="taxonomic scope" value="Bacteria"/>
</dbReference>
<dbReference type="FunFam" id="4.10.320.10:FF:000003">
    <property type="entry name" value="Acetyltransferase component of pyruvate dehydrogenase complex"/>
    <property type="match status" value="1"/>
</dbReference>
<dbReference type="Pfam" id="PF00198">
    <property type="entry name" value="2-oxoacid_dh"/>
    <property type="match status" value="1"/>
</dbReference>
<feature type="compositionally biased region" description="Low complexity" evidence="10">
    <location>
        <begin position="298"/>
        <end position="313"/>
    </location>
</feature>
<comment type="caution">
    <text evidence="13">The sequence shown here is derived from an EMBL/GenBank/DDBJ whole genome shotgun (WGS) entry which is preliminary data.</text>
</comment>
<keyword evidence="3 9" id="KW-0808">Transferase</keyword>
<dbReference type="SUPFAM" id="SSF47005">
    <property type="entry name" value="Peripheral subunit-binding domain of 2-oxo acid dehydrogenase complex"/>
    <property type="match status" value="1"/>
</dbReference>
<dbReference type="Pfam" id="PF00364">
    <property type="entry name" value="Biotin_lipoyl"/>
    <property type="match status" value="3"/>
</dbReference>
<dbReference type="RefSeq" id="WP_034787229.1">
    <property type="nucleotide sequence ID" value="NZ_JMPJ01000017.1"/>
</dbReference>
<dbReference type="GO" id="GO:0004742">
    <property type="term" value="F:dihydrolipoyllysine-residue acetyltransferase activity"/>
    <property type="evidence" value="ECO:0007669"/>
    <property type="project" value="UniProtKB-UniRule"/>
</dbReference>
<dbReference type="NCBIfam" id="TIGR01348">
    <property type="entry name" value="PDHac_trf_long"/>
    <property type="match status" value="1"/>
</dbReference>
<name>A0A085GQ28_EWIA3</name>
<feature type="compositionally biased region" description="Low complexity" evidence="10">
    <location>
        <begin position="198"/>
        <end position="210"/>
    </location>
</feature>
<keyword evidence="5 9" id="KW-0450">Lipoyl</keyword>
<feature type="domain" description="Lipoyl-binding" evidence="11">
    <location>
        <begin position="209"/>
        <end position="282"/>
    </location>
</feature>
<dbReference type="Gene3D" id="4.10.320.10">
    <property type="entry name" value="E3-binding domain"/>
    <property type="match status" value="1"/>
</dbReference>
<evidence type="ECO:0000256" key="7">
    <source>
        <dbReference type="ARBA" id="ARBA00025211"/>
    </source>
</evidence>
<comment type="similarity">
    <text evidence="1 9">Belongs to the 2-oxoacid dehydrogenase family.</text>
</comment>
<dbReference type="GO" id="GO:0045254">
    <property type="term" value="C:pyruvate dehydrogenase complex"/>
    <property type="evidence" value="ECO:0007669"/>
    <property type="project" value="UniProtKB-UniRule"/>
</dbReference>
<dbReference type="GO" id="GO:0005737">
    <property type="term" value="C:cytoplasm"/>
    <property type="evidence" value="ECO:0007669"/>
    <property type="project" value="TreeGrafter"/>
</dbReference>
<dbReference type="InterPro" id="IPR050743">
    <property type="entry name" value="2-oxoacid_DH_E2_comp"/>
</dbReference>